<dbReference type="InterPro" id="IPR014322">
    <property type="entry name" value="RNA_pol_sigma-B/F/G"/>
</dbReference>
<dbReference type="InterPro" id="IPR013324">
    <property type="entry name" value="RNA_pol_sigma_r3/r4-like"/>
</dbReference>
<gene>
    <name evidence="9" type="ORF">CLV40_10146</name>
</gene>
<reference evidence="9 10" key="1">
    <citation type="submission" date="2018-02" db="EMBL/GenBank/DDBJ databases">
        <title>Genomic Encyclopedia of Archaeal and Bacterial Type Strains, Phase II (KMG-II): from individual species to whole genera.</title>
        <authorList>
            <person name="Goeker M."/>
        </authorList>
    </citation>
    <scope>NUCLEOTIDE SEQUENCE [LARGE SCALE GENOMIC DNA]</scope>
    <source>
        <strain evidence="9 10">YU 961-1</strain>
    </source>
</reference>
<dbReference type="OrthoDB" id="9804285at2"/>
<evidence type="ECO:0000256" key="1">
    <source>
        <dbReference type="ARBA" id="ARBA00023015"/>
    </source>
</evidence>
<evidence type="ECO:0000259" key="7">
    <source>
        <dbReference type="Pfam" id="PF04542"/>
    </source>
</evidence>
<dbReference type="InterPro" id="IPR007624">
    <property type="entry name" value="RNA_pol_sigma70_r3"/>
</dbReference>
<dbReference type="Pfam" id="PF04545">
    <property type="entry name" value="Sigma70_r4"/>
    <property type="match status" value="1"/>
</dbReference>
<evidence type="ECO:0000256" key="3">
    <source>
        <dbReference type="ARBA" id="ARBA00023125"/>
    </source>
</evidence>
<dbReference type="PANTHER" id="PTHR30385">
    <property type="entry name" value="SIGMA FACTOR F FLAGELLAR"/>
    <property type="match status" value="1"/>
</dbReference>
<dbReference type="InterPro" id="IPR007627">
    <property type="entry name" value="RNA_pol_sigma70_r2"/>
</dbReference>
<proteinExistence type="predicted"/>
<feature type="domain" description="RNA polymerase sigma-70 region 3" evidence="6">
    <location>
        <begin position="132"/>
        <end position="189"/>
    </location>
</feature>
<dbReference type="Proteomes" id="UP000239203">
    <property type="component" value="Unassembled WGS sequence"/>
</dbReference>
<dbReference type="SUPFAM" id="SSF88946">
    <property type="entry name" value="Sigma2 domain of RNA polymerase sigma factors"/>
    <property type="match status" value="1"/>
</dbReference>
<dbReference type="Gene3D" id="1.10.10.10">
    <property type="entry name" value="Winged helix-like DNA-binding domain superfamily/Winged helix DNA-binding domain"/>
    <property type="match status" value="2"/>
</dbReference>
<evidence type="ECO:0000313" key="9">
    <source>
        <dbReference type="EMBL" id="PPK70860.1"/>
    </source>
</evidence>
<evidence type="ECO:0000256" key="5">
    <source>
        <dbReference type="SAM" id="MobiDB-lite"/>
    </source>
</evidence>
<name>A0A2S6H0D3_9PSEU</name>
<evidence type="ECO:0000259" key="8">
    <source>
        <dbReference type="Pfam" id="PF04545"/>
    </source>
</evidence>
<feature type="region of interest" description="Disordered" evidence="5">
    <location>
        <begin position="1"/>
        <end position="21"/>
    </location>
</feature>
<dbReference type="CDD" id="cd06171">
    <property type="entry name" value="Sigma70_r4"/>
    <property type="match status" value="1"/>
</dbReference>
<keyword evidence="2" id="KW-0731">Sigma factor</keyword>
<dbReference type="InterPro" id="IPR014284">
    <property type="entry name" value="RNA_pol_sigma-70_dom"/>
</dbReference>
<sequence>MTQPHLTDTARRGNSKRNDNSDYGHLLPLFDDLARLPEGQARARVREELVTGFLPVAQHIAQRFANRGEPYDDLLQVATLGLINAVDRFDPDRGSDFLSFAVPTVMGEVRRHFRDTSWAMRVPRRLKELHMAVNAATGEMSQRLGRAPTPSELARHLDMPVEDVYSGLEAGAVYRSQSLDEIIGPDEDNTSVGDRIGVEDKALAGVEYHETLQPLLANLPERERRILLLRFYGNQTQTQIAQQVGLSQMHVSRLLSKTLAQLRETMMED</sequence>
<feature type="domain" description="RNA polymerase sigma-70 region 2" evidence="7">
    <location>
        <begin position="49"/>
        <end position="118"/>
    </location>
</feature>
<dbReference type="PRINTS" id="PR00046">
    <property type="entry name" value="SIGMA70FCT"/>
</dbReference>
<dbReference type="PANTHER" id="PTHR30385:SF4">
    <property type="entry name" value="RNA POLYMERASE SIGMA-E FACTOR"/>
    <property type="match status" value="1"/>
</dbReference>
<accession>A0A2S6H0D3</accession>
<protein>
    <submittedName>
        <fullName evidence="9">RNA polymerase sigma-B factor</fullName>
    </submittedName>
</protein>
<dbReference type="InterPro" id="IPR000943">
    <property type="entry name" value="RNA_pol_sigma70"/>
</dbReference>
<dbReference type="Gene3D" id="1.20.120.1810">
    <property type="match status" value="1"/>
</dbReference>
<dbReference type="SUPFAM" id="SSF88659">
    <property type="entry name" value="Sigma3 and sigma4 domains of RNA polymerase sigma factors"/>
    <property type="match status" value="2"/>
</dbReference>
<evidence type="ECO:0000313" key="10">
    <source>
        <dbReference type="Proteomes" id="UP000239203"/>
    </source>
</evidence>
<dbReference type="NCBIfam" id="TIGR02937">
    <property type="entry name" value="sigma70-ECF"/>
    <property type="match status" value="1"/>
</dbReference>
<dbReference type="GO" id="GO:0006352">
    <property type="term" value="P:DNA-templated transcription initiation"/>
    <property type="evidence" value="ECO:0007669"/>
    <property type="project" value="InterPro"/>
</dbReference>
<comment type="caution">
    <text evidence="9">The sequence shown here is derived from an EMBL/GenBank/DDBJ whole genome shotgun (WGS) entry which is preliminary data.</text>
</comment>
<dbReference type="InterPro" id="IPR036388">
    <property type="entry name" value="WH-like_DNA-bd_sf"/>
</dbReference>
<dbReference type="InterPro" id="IPR013325">
    <property type="entry name" value="RNA_pol_sigma_r2"/>
</dbReference>
<dbReference type="NCBIfam" id="TIGR02980">
    <property type="entry name" value="SigBFG"/>
    <property type="match status" value="1"/>
</dbReference>
<keyword evidence="4" id="KW-0804">Transcription</keyword>
<dbReference type="Pfam" id="PF04542">
    <property type="entry name" value="Sigma70_r2"/>
    <property type="match status" value="1"/>
</dbReference>
<dbReference type="GO" id="GO:0003677">
    <property type="term" value="F:DNA binding"/>
    <property type="evidence" value="ECO:0007669"/>
    <property type="project" value="UniProtKB-KW"/>
</dbReference>
<evidence type="ECO:0000259" key="6">
    <source>
        <dbReference type="Pfam" id="PF04539"/>
    </source>
</evidence>
<dbReference type="GO" id="GO:0016987">
    <property type="term" value="F:sigma factor activity"/>
    <property type="evidence" value="ECO:0007669"/>
    <property type="project" value="UniProtKB-KW"/>
</dbReference>
<feature type="domain" description="RNA polymerase sigma-70 region 4" evidence="8">
    <location>
        <begin position="215"/>
        <end position="264"/>
    </location>
</feature>
<evidence type="ECO:0000256" key="2">
    <source>
        <dbReference type="ARBA" id="ARBA00023082"/>
    </source>
</evidence>
<feature type="compositionally biased region" description="Basic and acidic residues" evidence="5">
    <location>
        <begin position="8"/>
        <end position="21"/>
    </location>
</feature>
<dbReference type="InterPro" id="IPR007630">
    <property type="entry name" value="RNA_pol_sigma70_r4"/>
</dbReference>
<keyword evidence="10" id="KW-1185">Reference proteome</keyword>
<keyword evidence="3" id="KW-0238">DNA-binding</keyword>
<dbReference type="EMBL" id="PTIX01000001">
    <property type="protein sequence ID" value="PPK70860.1"/>
    <property type="molecule type" value="Genomic_DNA"/>
</dbReference>
<dbReference type="AlphaFoldDB" id="A0A2S6H0D3"/>
<evidence type="ECO:0000256" key="4">
    <source>
        <dbReference type="ARBA" id="ARBA00023163"/>
    </source>
</evidence>
<keyword evidence="1" id="KW-0805">Transcription regulation</keyword>
<dbReference type="Pfam" id="PF04539">
    <property type="entry name" value="Sigma70_r3"/>
    <property type="match status" value="1"/>
</dbReference>
<organism evidence="9 10">
    <name type="scientific">Actinokineospora auranticolor</name>
    <dbReference type="NCBI Taxonomy" id="155976"/>
    <lineage>
        <taxon>Bacteria</taxon>
        <taxon>Bacillati</taxon>
        <taxon>Actinomycetota</taxon>
        <taxon>Actinomycetes</taxon>
        <taxon>Pseudonocardiales</taxon>
        <taxon>Pseudonocardiaceae</taxon>
        <taxon>Actinokineospora</taxon>
    </lineage>
</organism>